<dbReference type="PROSITE" id="PS00178">
    <property type="entry name" value="AA_TRNA_LIGASE_I"/>
    <property type="match status" value="1"/>
</dbReference>
<evidence type="ECO:0000256" key="11">
    <source>
        <dbReference type="ARBA" id="ARBA00023146"/>
    </source>
</evidence>
<dbReference type="PROSITE" id="PS50405">
    <property type="entry name" value="GST_CTER"/>
    <property type="match status" value="1"/>
</dbReference>
<organism evidence="18">
    <name type="scientific">Amphimedon queenslandica</name>
    <name type="common">Sponge</name>
    <dbReference type="NCBI Taxonomy" id="400682"/>
    <lineage>
        <taxon>Eukaryota</taxon>
        <taxon>Metazoa</taxon>
        <taxon>Porifera</taxon>
        <taxon>Demospongiae</taxon>
        <taxon>Heteroscleromorpha</taxon>
        <taxon>Haplosclerida</taxon>
        <taxon>Niphatidae</taxon>
        <taxon>Amphimedon</taxon>
    </lineage>
</organism>
<dbReference type="InterPro" id="IPR009080">
    <property type="entry name" value="tRNAsynth_Ia_anticodon-bd"/>
</dbReference>
<dbReference type="SUPFAM" id="SSF47060">
    <property type="entry name" value="S15/NS1 RNA-binding domain"/>
    <property type="match status" value="1"/>
</dbReference>
<dbReference type="Gene3D" id="1.10.730.10">
    <property type="entry name" value="Isoleucyl-tRNA Synthetase, Domain 1"/>
    <property type="match status" value="1"/>
</dbReference>
<dbReference type="InterPro" id="IPR009068">
    <property type="entry name" value="uS15_NS1_RNA-bd_sf"/>
</dbReference>
<dbReference type="Gene3D" id="1.20.1050.130">
    <property type="match status" value="1"/>
</dbReference>
<dbReference type="GO" id="GO:0004825">
    <property type="term" value="F:methionine-tRNA ligase activity"/>
    <property type="evidence" value="ECO:0007669"/>
    <property type="project" value="UniProtKB-EC"/>
</dbReference>
<gene>
    <name evidence="18" type="primary">100633848</name>
</gene>
<evidence type="ECO:0000256" key="5">
    <source>
        <dbReference type="ARBA" id="ARBA00022490"/>
    </source>
</evidence>
<reference evidence="19" key="1">
    <citation type="journal article" date="2010" name="Nature">
        <title>The Amphimedon queenslandica genome and the evolution of animal complexity.</title>
        <authorList>
            <person name="Srivastava M."/>
            <person name="Simakov O."/>
            <person name="Chapman J."/>
            <person name="Fahey B."/>
            <person name="Gauthier M.E."/>
            <person name="Mitros T."/>
            <person name="Richards G.S."/>
            <person name="Conaco C."/>
            <person name="Dacre M."/>
            <person name="Hellsten U."/>
            <person name="Larroux C."/>
            <person name="Putnam N.H."/>
            <person name="Stanke M."/>
            <person name="Adamska M."/>
            <person name="Darling A."/>
            <person name="Degnan S.M."/>
            <person name="Oakley T.H."/>
            <person name="Plachetzki D.C."/>
            <person name="Zhai Y."/>
            <person name="Adamski M."/>
            <person name="Calcino A."/>
            <person name="Cummins S.F."/>
            <person name="Goodstein D.M."/>
            <person name="Harris C."/>
            <person name="Jackson D.J."/>
            <person name="Leys S.P."/>
            <person name="Shu S."/>
            <person name="Woodcroft B.J."/>
            <person name="Vervoort M."/>
            <person name="Kosik K.S."/>
            <person name="Manning G."/>
            <person name="Degnan B.M."/>
            <person name="Rokhsar D.S."/>
        </authorList>
    </citation>
    <scope>NUCLEOTIDE SEQUENCE [LARGE SCALE GENOMIC DNA]</scope>
</reference>
<evidence type="ECO:0000256" key="13">
    <source>
        <dbReference type="ARBA" id="ARBA00047364"/>
    </source>
</evidence>
<dbReference type="GO" id="GO:0005829">
    <property type="term" value="C:cytosol"/>
    <property type="evidence" value="ECO:0007669"/>
    <property type="project" value="TreeGrafter"/>
</dbReference>
<dbReference type="EnsemblMetazoa" id="XM_019995719.1">
    <property type="protein sequence ID" value="XP_019851278.1"/>
    <property type="gene ID" value="LOC100633848"/>
</dbReference>
<dbReference type="GO" id="GO:0006431">
    <property type="term" value="P:methionyl-tRNA aminoacylation"/>
    <property type="evidence" value="ECO:0007669"/>
    <property type="project" value="InterPro"/>
</dbReference>
<dbReference type="PROSITE" id="PS51185">
    <property type="entry name" value="WHEP_TRS_2"/>
    <property type="match status" value="1"/>
</dbReference>
<comment type="catalytic activity">
    <reaction evidence="13">
        <text>tRNA(Met) + L-methionine + ATP = L-methionyl-tRNA(Met) + AMP + diphosphate</text>
        <dbReference type="Rhea" id="RHEA:13481"/>
        <dbReference type="Rhea" id="RHEA-COMP:9667"/>
        <dbReference type="Rhea" id="RHEA-COMP:9698"/>
        <dbReference type="ChEBI" id="CHEBI:30616"/>
        <dbReference type="ChEBI" id="CHEBI:33019"/>
        <dbReference type="ChEBI" id="CHEBI:57844"/>
        <dbReference type="ChEBI" id="CHEBI:78442"/>
        <dbReference type="ChEBI" id="CHEBI:78530"/>
        <dbReference type="ChEBI" id="CHEBI:456215"/>
        <dbReference type="EC" id="6.1.1.10"/>
    </reaction>
</comment>
<keyword evidence="5" id="KW-0963">Cytoplasm</keyword>
<dbReference type="Pfam" id="PF00458">
    <property type="entry name" value="WHEP-TRS"/>
    <property type="match status" value="1"/>
</dbReference>
<evidence type="ECO:0000256" key="3">
    <source>
        <dbReference type="ARBA" id="ARBA00012838"/>
    </source>
</evidence>
<evidence type="ECO:0000256" key="2">
    <source>
        <dbReference type="ARBA" id="ARBA00005594"/>
    </source>
</evidence>
<evidence type="ECO:0000313" key="18">
    <source>
        <dbReference type="EnsemblMetazoa" id="Aqu2.1.33528_001"/>
    </source>
</evidence>
<dbReference type="PANTHER" id="PTHR45765">
    <property type="entry name" value="METHIONINE--TRNA LIGASE"/>
    <property type="match status" value="1"/>
</dbReference>
<dbReference type="InterPro" id="IPR015413">
    <property type="entry name" value="Methionyl/Leucyl_tRNA_Synth"/>
</dbReference>
<dbReference type="CDD" id="cd07957">
    <property type="entry name" value="Anticodon_Ia_Met"/>
    <property type="match status" value="1"/>
</dbReference>
<dbReference type="GO" id="GO:0017101">
    <property type="term" value="C:aminoacyl-tRNA synthetase multienzyme complex"/>
    <property type="evidence" value="ECO:0007669"/>
    <property type="project" value="TreeGrafter"/>
</dbReference>
<feature type="region of interest" description="Disordered" evidence="15">
    <location>
        <begin position="207"/>
        <end position="243"/>
    </location>
</feature>
<dbReference type="CDD" id="cd00814">
    <property type="entry name" value="MetRS_core"/>
    <property type="match status" value="1"/>
</dbReference>
<keyword evidence="7 14" id="KW-0547">Nucleotide-binding</keyword>
<protein>
    <recommendedName>
        <fullName evidence="4">Methionine--tRNA ligase, cytoplasmic</fullName>
        <ecNumber evidence="3">6.1.1.10</ecNumber>
    </recommendedName>
    <alternativeName>
        <fullName evidence="12">Methionyl-tRNA synthetase</fullName>
    </alternativeName>
</protein>
<evidence type="ECO:0000259" key="17">
    <source>
        <dbReference type="PROSITE" id="PS51185"/>
    </source>
</evidence>
<dbReference type="Pfam" id="PF09334">
    <property type="entry name" value="tRNA-synt_1g"/>
    <property type="match status" value="1"/>
</dbReference>
<feature type="domain" description="WHEP-TRS" evidence="17">
    <location>
        <begin position="850"/>
        <end position="907"/>
    </location>
</feature>
<comment type="similarity">
    <text evidence="2 14">Belongs to the class-I aminoacyl-tRNA synthetase family.</text>
</comment>
<dbReference type="InterPro" id="IPR029038">
    <property type="entry name" value="MetRS_Zn"/>
</dbReference>
<dbReference type="InterPro" id="IPR036282">
    <property type="entry name" value="Glutathione-S-Trfase_C_sf"/>
</dbReference>
<dbReference type="PANTHER" id="PTHR45765:SF1">
    <property type="entry name" value="METHIONINE--TRNA LIGASE, CYTOPLASMIC"/>
    <property type="match status" value="1"/>
</dbReference>
<dbReference type="InParanoid" id="A0A1X7V0I0"/>
<dbReference type="AlphaFoldDB" id="A0A1X7V0I0"/>
<feature type="compositionally biased region" description="Low complexity" evidence="15">
    <location>
        <begin position="231"/>
        <end position="240"/>
    </location>
</feature>
<comment type="subcellular location">
    <subcellularLocation>
        <location evidence="1">Cytoplasm</location>
    </subcellularLocation>
</comment>
<reference evidence="18" key="2">
    <citation type="submission" date="2017-05" db="UniProtKB">
        <authorList>
            <consortium name="EnsemblMetazoa"/>
        </authorList>
    </citation>
    <scope>IDENTIFICATION</scope>
</reference>
<dbReference type="SUPFAM" id="SSF47616">
    <property type="entry name" value="GST C-terminal domain-like"/>
    <property type="match status" value="1"/>
</dbReference>
<dbReference type="eggNOG" id="KOG1247">
    <property type="taxonomic scope" value="Eukaryota"/>
</dbReference>
<evidence type="ECO:0000313" key="19">
    <source>
        <dbReference type="Proteomes" id="UP000007879"/>
    </source>
</evidence>
<keyword evidence="9" id="KW-0694">RNA-binding</keyword>
<feature type="domain" description="GST C-terminal" evidence="16">
    <location>
        <begin position="79"/>
        <end position="195"/>
    </location>
</feature>
<dbReference type="InterPro" id="IPR014758">
    <property type="entry name" value="Met-tRNA_synth"/>
</dbReference>
<dbReference type="SUPFAM" id="SSF57770">
    <property type="entry name" value="Methionyl-tRNA synthetase (MetRS), Zn-domain"/>
    <property type="match status" value="1"/>
</dbReference>
<dbReference type="CDD" id="cd00939">
    <property type="entry name" value="MetRS_RNA"/>
    <property type="match status" value="1"/>
</dbReference>
<dbReference type="NCBIfam" id="NF001100">
    <property type="entry name" value="PRK00133.1"/>
    <property type="match status" value="1"/>
</dbReference>
<dbReference type="KEGG" id="aqu:100633848"/>
<dbReference type="GO" id="GO:0003723">
    <property type="term" value="F:RNA binding"/>
    <property type="evidence" value="ECO:0007669"/>
    <property type="project" value="UniProtKB-KW"/>
</dbReference>
<keyword evidence="10 14" id="KW-0648">Protein biosynthesis</keyword>
<evidence type="ECO:0000256" key="14">
    <source>
        <dbReference type="RuleBase" id="RU363039"/>
    </source>
</evidence>
<dbReference type="GO" id="GO:0005524">
    <property type="term" value="F:ATP binding"/>
    <property type="evidence" value="ECO:0007669"/>
    <property type="project" value="UniProtKB-KW"/>
</dbReference>
<dbReference type="InterPro" id="IPR041872">
    <property type="entry name" value="Anticodon_Met"/>
</dbReference>
<dbReference type="InterPro" id="IPR014729">
    <property type="entry name" value="Rossmann-like_a/b/a_fold"/>
</dbReference>
<evidence type="ECO:0000256" key="4">
    <source>
        <dbReference type="ARBA" id="ARBA00018335"/>
    </source>
</evidence>
<proteinExistence type="inferred from homology"/>
<evidence type="ECO:0000256" key="9">
    <source>
        <dbReference type="ARBA" id="ARBA00022884"/>
    </source>
</evidence>
<evidence type="ECO:0000256" key="10">
    <source>
        <dbReference type="ARBA" id="ARBA00022917"/>
    </source>
</evidence>
<dbReference type="SUPFAM" id="SSF47323">
    <property type="entry name" value="Anticodon-binding domain of a subclass of class I aminoacyl-tRNA synthetases"/>
    <property type="match status" value="1"/>
</dbReference>
<dbReference type="OrthoDB" id="5844513at2759"/>
<dbReference type="STRING" id="400682.A0A1X7V0I0"/>
<name>A0A1X7V0I0_AMPQE</name>
<feature type="compositionally biased region" description="Polar residues" evidence="15">
    <location>
        <begin position="833"/>
        <end position="849"/>
    </location>
</feature>
<accession>A0A1X7V0I0</accession>
<dbReference type="Gene3D" id="2.20.28.20">
    <property type="entry name" value="Methionyl-tRNA synthetase, Zn-domain"/>
    <property type="match status" value="1"/>
</dbReference>
<keyword evidence="8 14" id="KW-0067">ATP-binding</keyword>
<evidence type="ECO:0000256" key="1">
    <source>
        <dbReference type="ARBA" id="ARBA00004496"/>
    </source>
</evidence>
<feature type="region of interest" description="Disordered" evidence="15">
    <location>
        <begin position="832"/>
        <end position="854"/>
    </location>
</feature>
<dbReference type="Gene3D" id="3.40.50.620">
    <property type="entry name" value="HUPs"/>
    <property type="match status" value="1"/>
</dbReference>
<dbReference type="EC" id="6.1.1.10" evidence="3"/>
<dbReference type="NCBIfam" id="TIGR00398">
    <property type="entry name" value="metG"/>
    <property type="match status" value="1"/>
</dbReference>
<dbReference type="PRINTS" id="PR01041">
    <property type="entry name" value="TRNASYNTHMET"/>
</dbReference>
<evidence type="ECO:0000256" key="8">
    <source>
        <dbReference type="ARBA" id="ARBA00022840"/>
    </source>
</evidence>
<dbReference type="InterPro" id="IPR033911">
    <property type="entry name" value="MetRS_core"/>
</dbReference>
<dbReference type="HAMAP" id="MF_00098">
    <property type="entry name" value="Met_tRNA_synth_type1"/>
    <property type="match status" value="1"/>
</dbReference>
<dbReference type="Proteomes" id="UP000007879">
    <property type="component" value="Unassembled WGS sequence"/>
</dbReference>
<evidence type="ECO:0000256" key="7">
    <source>
        <dbReference type="ARBA" id="ARBA00022741"/>
    </source>
</evidence>
<evidence type="ECO:0000256" key="6">
    <source>
        <dbReference type="ARBA" id="ARBA00022598"/>
    </source>
</evidence>
<evidence type="ECO:0000256" key="15">
    <source>
        <dbReference type="SAM" id="MobiDB-lite"/>
    </source>
</evidence>
<dbReference type="FunFam" id="2.20.28.20:FF:000001">
    <property type="entry name" value="Methionine--tRNA ligase"/>
    <property type="match status" value="1"/>
</dbReference>
<evidence type="ECO:0000256" key="12">
    <source>
        <dbReference type="ARBA" id="ARBA00030904"/>
    </source>
</evidence>
<dbReference type="InterPro" id="IPR023458">
    <property type="entry name" value="Met-tRNA_ligase_1"/>
</dbReference>
<dbReference type="Pfam" id="PF19303">
    <property type="entry name" value="Anticodon_3"/>
    <property type="match status" value="1"/>
</dbReference>
<dbReference type="Gene3D" id="1.10.287.10">
    <property type="entry name" value="S15/NS1, RNA-binding"/>
    <property type="match status" value="1"/>
</dbReference>
<dbReference type="SUPFAM" id="SSF52374">
    <property type="entry name" value="Nucleotidylyl transferase"/>
    <property type="match status" value="1"/>
</dbReference>
<dbReference type="InterPro" id="IPR010987">
    <property type="entry name" value="Glutathione-S-Trfase_C-like"/>
</dbReference>
<dbReference type="InterPro" id="IPR000738">
    <property type="entry name" value="WHEP-TRS_dom"/>
</dbReference>
<keyword evidence="6 14" id="KW-0436">Ligase</keyword>
<sequence length="910" mass="101136">MASNSESVDGVSGCYGDPDVLKVAVLKELNPTIKVTFRKCTDENSKKSVSLLLSNGFCVTAANEICRYLVKKEGGAVVSLRDWALIDYWLEWEAISLKPAILSSVINNSPSDQLLSCLTQLESHLTSNQKIVSCNEFSLADVVVWSTLLVIQSPESKLSSNIARDYPKIAQWYRSLARDSRFSSAVWAASNDKGFEGFYDFIIPSGSGKSKSTTTGGKGQSSKAEKERTQSASGLSPSSSTGDMIGQADIDKAMAHWNEGPDAAPKPRLHSHPILPIPGERNVLVTSALPYVNNVPHLGNIIGCVLSGDVFVRYARLRNYNTLYVCGTDEYGTATEVKAVKEGLTPQQICDKYYALHSEIYEWFNVDFDIFGRTSTPQQTQIAQDIFWHLYDRDLIKKDTVDQLLCTSCDKYLADRFVEGICPFCAYPDARGDQCDKCGKLINAVELKSPRCSICSSTPVVKQSNHLFLDLEKLQSPVFDWAQKSISEGVWSQNAQFITKSWLRDGLKPRCITRDLKWGTPVPLEGYTDKVFYVWFDAPIGYISITACYTDQWEKWWKNPEQVQLYQFMAKDNVPFHTVVFPSTLIGTGVDYSLLNHISSTEYLNYEDGKFSKSRGVGVFGNNAVETGIPADIYRFYLLYVRPESQDSAFSWSDFVMKNNSELLNNLGNFVNRTLSFIKSSFDSCIPVMTLSHDDSVIVVKVTQELQGYIECLERHKQRDGLKHILAISRLGNGHIQAHKPWELVKGDKNQKLLAGSLLGLCANICCLISVLLQPYMPSISKEIQNQLQAPSECNIIWDYFVPYLPTGHKIGQPLPLFKKIDDATANELKKQFSGQKQDTGASSAMGESSKSKLEAELAKQAEVVRSLKASGSATKETLDAEIAKLLELKKQLGISGASVGSKKKGKKTK</sequence>
<keyword evidence="11 14" id="KW-0030">Aminoacyl-tRNA synthetase</keyword>
<dbReference type="SMART" id="SM00991">
    <property type="entry name" value="WHEP-TRS"/>
    <property type="match status" value="1"/>
</dbReference>
<keyword evidence="19" id="KW-1185">Reference proteome</keyword>
<dbReference type="EnsemblMetazoa" id="Aqu2.1.33528_001">
    <property type="protein sequence ID" value="Aqu2.1.33528_001"/>
    <property type="gene ID" value="Aqu2.1.33528"/>
</dbReference>
<dbReference type="InterPro" id="IPR001412">
    <property type="entry name" value="aa-tRNA-synth_I_CS"/>
</dbReference>
<evidence type="ECO:0000259" key="16">
    <source>
        <dbReference type="PROSITE" id="PS50405"/>
    </source>
</evidence>